<evidence type="ECO:0000313" key="3">
    <source>
        <dbReference type="Proteomes" id="UP000030889"/>
    </source>
</evidence>
<dbReference type="SUPFAM" id="SSF52540">
    <property type="entry name" value="P-loop containing nucleoside triphosphate hydrolases"/>
    <property type="match status" value="1"/>
</dbReference>
<comment type="caution">
    <text evidence="2">The sequence shown here is derived from an EMBL/GenBank/DDBJ whole genome shotgun (WGS) entry which is preliminary data.</text>
</comment>
<dbReference type="Gene3D" id="3.30.980.10">
    <property type="entry name" value="Threonyl-trna Synthetase, Chain A, domain 2"/>
    <property type="match status" value="1"/>
</dbReference>
<dbReference type="Gene3D" id="3.40.50.300">
    <property type="entry name" value="P-loop containing nucleotide triphosphate hydrolases"/>
    <property type="match status" value="1"/>
</dbReference>
<dbReference type="PRINTS" id="PR00988">
    <property type="entry name" value="URIDINKINASE"/>
</dbReference>
<sequence>MNGNLVGIACENNGANMMVEWGTRLSDIIRMLPEPDLPYLAAYVNNDIKELDYMIYEPVSVRFIDITHFEGIRVYQRTLFFTLQKAVHDLFPGRRFRIPHSVSKGFYCEIEGLDEVSQEDVDRLKARMNDLIAQDIPIARQKVLASEAKEVYSRLGFYDKITLMDTRPKLYVTMYGLADIVGYFYGALAPSTSYLTLYDLKPYYKGIYIAVPKRTAPDQPEVMIHQEKMFDIFTEYKEWVDVMGVPNIGLLNTRVLAGEASDLIKVAEAFHEKKLASIADAIYAANRSRGARLVLISGPSSSGKTTFAKRLGIQMRILGLDPVLISLDDYFLEREQTPRDENGDFDYETIDALDLKTFNEHLGQLFDGQSVDIPRYDFISGKRQWHESPLQLSDRSVLVVEGIHGLNPRLTEKVPDSYKYRIYISAFTSIMMDDMNRIPTTDNRLIRRIVRDNETRGSDAVSTLRRWASVRAGEDKYIFPYQENADVMFNSSLFYELPVLRSYAEPLLYNVPNTVPEYGEAKRLLKFLDNFLNISSAEIPPTSILREFIGGSSFRY</sequence>
<feature type="domain" description="Phosphoribulokinase/uridine kinase" evidence="1">
    <location>
        <begin position="296"/>
        <end position="491"/>
    </location>
</feature>
<evidence type="ECO:0000259" key="1">
    <source>
        <dbReference type="Pfam" id="PF00485"/>
    </source>
</evidence>
<evidence type="ECO:0000313" key="2">
    <source>
        <dbReference type="EMBL" id="KHE41692.1"/>
    </source>
</evidence>
<dbReference type="EMBL" id="JRGF01000009">
    <property type="protein sequence ID" value="KHE41692.1"/>
    <property type="molecule type" value="Genomic_DNA"/>
</dbReference>
<dbReference type="InterPro" id="IPR006083">
    <property type="entry name" value="PRK/URK"/>
</dbReference>
<proteinExistence type="predicted"/>
<keyword evidence="3" id="KW-1185">Reference proteome</keyword>
<dbReference type="PANTHER" id="PTHR10285">
    <property type="entry name" value="URIDINE KINASE"/>
    <property type="match status" value="1"/>
</dbReference>
<protein>
    <submittedName>
        <fullName evidence="2">ATPase AAA</fullName>
    </submittedName>
</protein>
<dbReference type="Pfam" id="PF00485">
    <property type="entry name" value="PRK"/>
    <property type="match status" value="1"/>
</dbReference>
<dbReference type="InterPro" id="IPR027417">
    <property type="entry name" value="P-loop_NTPase"/>
</dbReference>
<dbReference type="RefSeq" id="WP_022063838.1">
    <property type="nucleotide sequence ID" value="NZ_JRGF01000009.1"/>
</dbReference>
<dbReference type="CDD" id="cd02028">
    <property type="entry name" value="UMPK_like"/>
    <property type="match status" value="1"/>
</dbReference>
<dbReference type="Proteomes" id="UP000030889">
    <property type="component" value="Unassembled WGS sequence"/>
</dbReference>
<dbReference type="InterPro" id="IPR018163">
    <property type="entry name" value="Thr/Ala-tRNA-synth_IIc_edit"/>
</dbReference>
<accession>A0ABR4YHP4</accession>
<gene>
    <name evidence="2" type="ORF">LG35_08035</name>
</gene>
<dbReference type="SUPFAM" id="SSF55186">
    <property type="entry name" value="ThrRS/AlaRS common domain"/>
    <property type="match status" value="1"/>
</dbReference>
<reference evidence="2 3" key="1">
    <citation type="submission" date="2014-09" db="EMBL/GenBank/DDBJ databases">
        <title>Alistipes sp. 627, sp. nov., a novel member of the family Rikenellaceae isolated from human faeces.</title>
        <authorList>
            <person name="Shkoporov A.N."/>
            <person name="Chaplin A.V."/>
            <person name="Motuzova O.V."/>
            <person name="Kafarskaia L.I."/>
            <person name="Khokhlova E.V."/>
            <person name="Efimov B.A."/>
        </authorList>
    </citation>
    <scope>NUCLEOTIDE SEQUENCE [LARGE SCALE GENOMIC DNA]</scope>
    <source>
        <strain evidence="2 3">627</strain>
    </source>
</reference>
<organism evidence="2 3">
    <name type="scientific">Alistipes inops</name>
    <dbReference type="NCBI Taxonomy" id="1501391"/>
    <lineage>
        <taxon>Bacteria</taxon>
        <taxon>Pseudomonadati</taxon>
        <taxon>Bacteroidota</taxon>
        <taxon>Bacteroidia</taxon>
        <taxon>Bacteroidales</taxon>
        <taxon>Rikenellaceae</taxon>
        <taxon>Alistipes</taxon>
    </lineage>
</organism>
<name>A0ABR4YHP4_9BACT</name>